<proteinExistence type="predicted"/>
<dbReference type="OrthoDB" id="9787111at2"/>
<organism evidence="4 5">
    <name type="scientific">Nocardioides iriomotensis</name>
    <dbReference type="NCBI Taxonomy" id="715784"/>
    <lineage>
        <taxon>Bacteria</taxon>
        <taxon>Bacillati</taxon>
        <taxon>Actinomycetota</taxon>
        <taxon>Actinomycetes</taxon>
        <taxon>Propionibacteriales</taxon>
        <taxon>Nocardioidaceae</taxon>
        <taxon>Nocardioides</taxon>
    </lineage>
</organism>
<dbReference type="InterPro" id="IPR050194">
    <property type="entry name" value="Glycosyltransferase_grp1"/>
</dbReference>
<dbReference type="Gene3D" id="3.40.50.2000">
    <property type="entry name" value="Glycogen Phosphorylase B"/>
    <property type="match status" value="2"/>
</dbReference>
<dbReference type="EMBL" id="SDPU01000014">
    <property type="protein sequence ID" value="RYU13691.1"/>
    <property type="molecule type" value="Genomic_DNA"/>
</dbReference>
<dbReference type="AlphaFoldDB" id="A0A4Q5J7J0"/>
<dbReference type="PANTHER" id="PTHR45947:SF13">
    <property type="entry name" value="TRANSFERASE"/>
    <property type="match status" value="1"/>
</dbReference>
<comment type="caution">
    <text evidence="4">The sequence shown here is derived from an EMBL/GenBank/DDBJ whole genome shotgun (WGS) entry which is preliminary data.</text>
</comment>
<protein>
    <submittedName>
        <fullName evidence="4">Glycosyltransferase</fullName>
    </submittedName>
</protein>
<dbReference type="Pfam" id="PF13439">
    <property type="entry name" value="Glyco_transf_4"/>
    <property type="match status" value="1"/>
</dbReference>
<gene>
    <name evidence="4" type="ORF">ETU37_05470</name>
</gene>
<dbReference type="InterPro" id="IPR028098">
    <property type="entry name" value="Glyco_trans_4-like_N"/>
</dbReference>
<evidence type="ECO:0000313" key="4">
    <source>
        <dbReference type="EMBL" id="RYU13691.1"/>
    </source>
</evidence>
<reference evidence="4 5" key="1">
    <citation type="submission" date="2019-01" db="EMBL/GenBank/DDBJ databases">
        <title>Nocardioides guangzhouensis sp. nov., an actinobacterium isolated from soil.</title>
        <authorList>
            <person name="Fu Y."/>
            <person name="Cai Y."/>
            <person name="Lin Z."/>
            <person name="Chen P."/>
        </authorList>
    </citation>
    <scope>NUCLEOTIDE SEQUENCE [LARGE SCALE GENOMIC DNA]</scope>
    <source>
        <strain evidence="4 5">NBRC 105384</strain>
    </source>
</reference>
<feature type="domain" description="Glycosyltransferase subfamily 4-like N-terminal" evidence="3">
    <location>
        <begin position="5"/>
        <end position="179"/>
    </location>
</feature>
<evidence type="ECO:0000256" key="1">
    <source>
        <dbReference type="ARBA" id="ARBA00022676"/>
    </source>
</evidence>
<name>A0A4Q5J7J0_9ACTN</name>
<evidence type="ECO:0000259" key="3">
    <source>
        <dbReference type="Pfam" id="PF13439"/>
    </source>
</evidence>
<dbReference type="Pfam" id="PF13692">
    <property type="entry name" value="Glyco_trans_1_4"/>
    <property type="match status" value="1"/>
</dbReference>
<dbReference type="PANTHER" id="PTHR45947">
    <property type="entry name" value="SULFOQUINOVOSYL TRANSFERASE SQD2"/>
    <property type="match status" value="1"/>
</dbReference>
<dbReference type="Proteomes" id="UP000291189">
    <property type="component" value="Unassembled WGS sequence"/>
</dbReference>
<dbReference type="GO" id="GO:0016757">
    <property type="term" value="F:glycosyltransferase activity"/>
    <property type="evidence" value="ECO:0007669"/>
    <property type="project" value="UniProtKB-KW"/>
</dbReference>
<evidence type="ECO:0000313" key="5">
    <source>
        <dbReference type="Proteomes" id="UP000291189"/>
    </source>
</evidence>
<keyword evidence="2 4" id="KW-0808">Transferase</keyword>
<sequence>MDEEVTALSESGVDVHMLERNSDDLTRMRVALAAAGPVYSHSSVRELRSQLKRVRPDVMHVHNVFPLLSPWIVRVATEAGVPVIQTVHNFRHSCVKGTHFRDDRACMDCVGRRLPLPALTHGCYRESAVQTLPMALGAVAHHGSWRRVSRFLAVSQFVRDHLCAIGFPDERVYIKPNGVRDAGHAGKLGDHVLFAGRLSEEKGLSQLLNAWQRLRRPPSTRLLIAGHGPLVDQVAAVASRDPSVEYLGSLTTVELAEARERARLVVVPSLGPETFGRVVAEAFAGGRPVVVSDRGALPELVDPDVGEVWRVDSEPLEGALERALQSDLDARGHSARARFVTRYGEQQSVRTLIQHYQELTQR</sequence>
<dbReference type="SUPFAM" id="SSF53756">
    <property type="entry name" value="UDP-Glycosyltransferase/glycogen phosphorylase"/>
    <property type="match status" value="1"/>
</dbReference>
<keyword evidence="5" id="KW-1185">Reference proteome</keyword>
<accession>A0A4Q5J7J0</accession>
<keyword evidence="1" id="KW-0328">Glycosyltransferase</keyword>
<evidence type="ECO:0000256" key="2">
    <source>
        <dbReference type="ARBA" id="ARBA00022679"/>
    </source>
</evidence>
<dbReference type="GO" id="GO:1901137">
    <property type="term" value="P:carbohydrate derivative biosynthetic process"/>
    <property type="evidence" value="ECO:0007669"/>
    <property type="project" value="UniProtKB-ARBA"/>
</dbReference>